<keyword evidence="2" id="KW-1185">Reference proteome</keyword>
<comment type="caution">
    <text evidence="1">The sequence shown here is derived from an EMBL/GenBank/DDBJ whole genome shotgun (WGS) entry which is preliminary data.</text>
</comment>
<evidence type="ECO:0000313" key="1">
    <source>
        <dbReference type="EMBL" id="KAK1748420.1"/>
    </source>
</evidence>
<dbReference type="EMBL" id="JATAAI010000001">
    <property type="protein sequence ID" value="KAK1748420.1"/>
    <property type="molecule type" value="Genomic_DNA"/>
</dbReference>
<name>A0AAD8YN95_9STRA</name>
<accession>A0AAD8YN95</accession>
<proteinExistence type="predicted"/>
<protein>
    <submittedName>
        <fullName evidence="1">Uncharacterized protein</fullName>
    </submittedName>
</protein>
<dbReference type="Proteomes" id="UP001224775">
    <property type="component" value="Unassembled WGS sequence"/>
</dbReference>
<organism evidence="1 2">
    <name type="scientific">Skeletonema marinoi</name>
    <dbReference type="NCBI Taxonomy" id="267567"/>
    <lineage>
        <taxon>Eukaryota</taxon>
        <taxon>Sar</taxon>
        <taxon>Stramenopiles</taxon>
        <taxon>Ochrophyta</taxon>
        <taxon>Bacillariophyta</taxon>
        <taxon>Coscinodiscophyceae</taxon>
        <taxon>Thalassiosirophycidae</taxon>
        <taxon>Thalassiosirales</taxon>
        <taxon>Skeletonemataceae</taxon>
        <taxon>Skeletonema</taxon>
        <taxon>Skeletonema marinoi-dohrnii complex</taxon>
    </lineage>
</organism>
<dbReference type="AlphaFoldDB" id="A0AAD8YN95"/>
<reference evidence="1" key="1">
    <citation type="submission" date="2023-06" db="EMBL/GenBank/DDBJ databases">
        <title>Survivors Of The Sea: Transcriptome response of Skeletonema marinoi to long-term dormancy.</title>
        <authorList>
            <person name="Pinder M.I.M."/>
            <person name="Kourtchenko O."/>
            <person name="Robertson E.K."/>
            <person name="Larsson T."/>
            <person name="Maumus F."/>
            <person name="Osuna-Cruz C.M."/>
            <person name="Vancaester E."/>
            <person name="Stenow R."/>
            <person name="Vandepoele K."/>
            <person name="Ploug H."/>
            <person name="Bruchert V."/>
            <person name="Godhe A."/>
            <person name="Topel M."/>
        </authorList>
    </citation>
    <scope>NUCLEOTIDE SEQUENCE</scope>
    <source>
        <strain evidence="1">R05AC</strain>
    </source>
</reference>
<gene>
    <name evidence="1" type="ORF">QTG54_000359</name>
</gene>
<evidence type="ECO:0000313" key="2">
    <source>
        <dbReference type="Proteomes" id="UP001224775"/>
    </source>
</evidence>
<sequence>MFFQEQMPNKRLRAITMLREPTDFRASNHAMIMCGLNADIKKFNQQRAKKGLDQVCSPKDGLNVSALVDVKTQTLIDKCQSGQKSMVSKKNSAKIMLMELIYSSTAALHLIYLRIINTTSTIVMFKGLMGRYHRGQEFGGTAYVGMSFGYERAEESKGYSVENVEEYTLQDLGGLDLTISGAGEGGPPEPDFIWFGITERMKESTILFYYYFKAKPLKKIPQHRIQDCHPQNLWGGQQTQRNCKQKEPADYAVWRAANAILDVRMAKMKMEIQAQLDAGVSKEAMYYVDWDTLEAL</sequence>